<gene>
    <name evidence="1" type="ORF">ACFSKO_19840</name>
</gene>
<organism evidence="1 2">
    <name type="scientific">Kiloniella antarctica</name>
    <dbReference type="NCBI Taxonomy" id="1550907"/>
    <lineage>
        <taxon>Bacteria</taxon>
        <taxon>Pseudomonadati</taxon>
        <taxon>Pseudomonadota</taxon>
        <taxon>Alphaproteobacteria</taxon>
        <taxon>Rhodospirillales</taxon>
        <taxon>Kiloniellaceae</taxon>
        <taxon>Kiloniella</taxon>
    </lineage>
</organism>
<evidence type="ECO:0000313" key="1">
    <source>
        <dbReference type="EMBL" id="MFD2207873.1"/>
    </source>
</evidence>
<accession>A0ABW5BSP1</accession>
<keyword evidence="2" id="KW-1185">Reference proteome</keyword>
<dbReference type="EMBL" id="JBHUII010000013">
    <property type="protein sequence ID" value="MFD2207873.1"/>
    <property type="molecule type" value="Genomic_DNA"/>
</dbReference>
<sequence length="189" mass="21854">MKDITYSTEYLWARAKELVNEDYVSLSLLMKQLGSPVPTVHWNLPEDKLPQPELQFLFKWWKDKKGERMAPSPSDVDPFELKGILGKIAVLEVIDTGEEFKYRLYGSAIMPEPGKDLTGKLLSDIWTPMRAFFAITYRAVVLRKEPLYTRHEPHHSLKMAEWDRIILPLSDGTEVERIIVALVPVKTEE</sequence>
<evidence type="ECO:0000313" key="2">
    <source>
        <dbReference type="Proteomes" id="UP001597294"/>
    </source>
</evidence>
<protein>
    <submittedName>
        <fullName evidence="1">PAS domain-containing protein</fullName>
    </submittedName>
</protein>
<name>A0ABW5BSP1_9PROT</name>
<dbReference type="RefSeq" id="WP_380254947.1">
    <property type="nucleotide sequence ID" value="NZ_JBHUII010000013.1"/>
</dbReference>
<comment type="caution">
    <text evidence="1">The sequence shown here is derived from an EMBL/GenBank/DDBJ whole genome shotgun (WGS) entry which is preliminary data.</text>
</comment>
<proteinExistence type="predicted"/>
<dbReference type="Proteomes" id="UP001597294">
    <property type="component" value="Unassembled WGS sequence"/>
</dbReference>
<dbReference type="Pfam" id="PF07310">
    <property type="entry name" value="PAS_5"/>
    <property type="match status" value="1"/>
</dbReference>
<reference evidence="2" key="1">
    <citation type="journal article" date="2019" name="Int. J. Syst. Evol. Microbiol.">
        <title>The Global Catalogue of Microorganisms (GCM) 10K type strain sequencing project: providing services to taxonomists for standard genome sequencing and annotation.</title>
        <authorList>
            <consortium name="The Broad Institute Genomics Platform"/>
            <consortium name="The Broad Institute Genome Sequencing Center for Infectious Disease"/>
            <person name="Wu L."/>
            <person name="Ma J."/>
        </authorList>
    </citation>
    <scope>NUCLEOTIDE SEQUENCE [LARGE SCALE GENOMIC DNA]</scope>
    <source>
        <strain evidence="2">CGMCC 4.7192</strain>
    </source>
</reference>
<dbReference type="InterPro" id="IPR009922">
    <property type="entry name" value="DUF1457"/>
</dbReference>